<dbReference type="Proteomes" id="UP001476807">
    <property type="component" value="Unassembled WGS sequence"/>
</dbReference>
<evidence type="ECO:0000313" key="1">
    <source>
        <dbReference type="EMBL" id="MER2999206.1"/>
    </source>
</evidence>
<keyword evidence="2" id="KW-1185">Reference proteome</keyword>
<dbReference type="RefSeq" id="WP_350413866.1">
    <property type="nucleotide sequence ID" value="NZ_JBEOKT010000019.1"/>
</dbReference>
<sequence length="99" mass="11263">MKTVELTKSNATLRLEGSESTRSMDIKQVNVKKWPASGESLKLIVLDEKDIPIYSQLLEPPQALEDNIITIDKRFVFYDHLSVQLEASTSPFSVIIHFE</sequence>
<protein>
    <submittedName>
        <fullName evidence="1">Uncharacterized protein</fullName>
    </submittedName>
</protein>
<gene>
    <name evidence="1" type="ORF">ABS362_16770</name>
</gene>
<name>A0ABV1RXR5_9BACT</name>
<evidence type="ECO:0000313" key="2">
    <source>
        <dbReference type="Proteomes" id="UP001476807"/>
    </source>
</evidence>
<reference evidence="1 2" key="1">
    <citation type="submission" date="2024-06" db="EMBL/GenBank/DDBJ databases">
        <title>Pontibacter populi HYL7-15.</title>
        <authorList>
            <person name="Kim M.K."/>
        </authorList>
    </citation>
    <scope>NUCLEOTIDE SEQUENCE [LARGE SCALE GENOMIC DNA]</scope>
    <source>
        <strain evidence="1 2">HYL7-15</strain>
    </source>
</reference>
<organism evidence="1 2">
    <name type="scientific">Pontibacter populi</name>
    <dbReference type="NCBI Taxonomy" id="890055"/>
    <lineage>
        <taxon>Bacteria</taxon>
        <taxon>Pseudomonadati</taxon>
        <taxon>Bacteroidota</taxon>
        <taxon>Cytophagia</taxon>
        <taxon>Cytophagales</taxon>
        <taxon>Hymenobacteraceae</taxon>
        <taxon>Pontibacter</taxon>
    </lineage>
</organism>
<proteinExistence type="predicted"/>
<accession>A0ABV1RXR5</accession>
<comment type="caution">
    <text evidence="1">The sequence shown here is derived from an EMBL/GenBank/DDBJ whole genome shotgun (WGS) entry which is preliminary data.</text>
</comment>
<dbReference type="EMBL" id="JBEOKT010000019">
    <property type="protein sequence ID" value="MER2999206.1"/>
    <property type="molecule type" value="Genomic_DNA"/>
</dbReference>